<protein>
    <submittedName>
        <fullName evidence="7">3-hydroxybutyryl-CoA dehydrogenase</fullName>
    </submittedName>
</protein>
<feature type="binding site" evidence="4">
    <location>
        <position position="103"/>
    </location>
    <ligand>
        <name>NAD(+)</name>
        <dbReference type="ChEBI" id="CHEBI:57540"/>
    </ligand>
</feature>
<dbReference type="InterPro" id="IPR006108">
    <property type="entry name" value="3HC_DH_C"/>
</dbReference>
<dbReference type="Pfam" id="PF02737">
    <property type="entry name" value="3HCDH_N"/>
    <property type="match status" value="1"/>
</dbReference>
<feature type="binding site" evidence="4">
    <location>
        <position position="76"/>
    </location>
    <ligand>
        <name>NAD(+)</name>
        <dbReference type="ChEBI" id="CHEBI:57540"/>
    </ligand>
</feature>
<keyword evidence="7" id="KW-0614">Plasmid</keyword>
<dbReference type="InterPro" id="IPR022694">
    <property type="entry name" value="3-OHacyl-CoA_DH"/>
</dbReference>
<dbReference type="InterPro" id="IPR006176">
    <property type="entry name" value="3-OHacyl-CoA_DH_NAD-bd"/>
</dbReference>
<evidence type="ECO:0000256" key="2">
    <source>
        <dbReference type="ARBA" id="ARBA00023002"/>
    </source>
</evidence>
<feature type="domain" description="3-hydroxyacyl-CoA dehydrogenase NAD binding" evidence="6">
    <location>
        <begin position="4"/>
        <end position="165"/>
    </location>
</feature>
<reference evidence="7 8" key="1">
    <citation type="submission" date="2019-07" db="EMBL/GenBank/DDBJ databases">
        <title>Litoreibacter alkalisoli sp. nov., isolated from saline-alkaline soil.</title>
        <authorList>
            <person name="Wang S."/>
            <person name="Xu L."/>
            <person name="Xing Y.-T."/>
            <person name="Sun J.-Q."/>
        </authorList>
    </citation>
    <scope>NUCLEOTIDE SEQUENCE [LARGE SCALE GENOMIC DNA]</scope>
    <source>
        <strain evidence="7 8">LN3S51</strain>
        <plasmid evidence="7 8">unnamed1</plasmid>
    </source>
</reference>
<organism evidence="7 8">
    <name type="scientific">Qingshengfaniella alkalisoli</name>
    <dbReference type="NCBI Taxonomy" id="2599296"/>
    <lineage>
        <taxon>Bacteria</taxon>
        <taxon>Pseudomonadati</taxon>
        <taxon>Pseudomonadota</taxon>
        <taxon>Alphaproteobacteria</taxon>
        <taxon>Rhodobacterales</taxon>
        <taxon>Paracoccaceae</taxon>
        <taxon>Qingshengfaniella</taxon>
    </lineage>
</organism>
<evidence type="ECO:0000313" key="8">
    <source>
        <dbReference type="Proteomes" id="UP000318483"/>
    </source>
</evidence>
<feature type="binding site" evidence="4">
    <location>
        <begin position="8"/>
        <end position="13"/>
    </location>
    <ligand>
        <name>NAD(+)</name>
        <dbReference type="ChEBI" id="CHEBI:57540"/>
    </ligand>
</feature>
<accession>A0A5B8J185</accession>
<feature type="binding site" evidence="4">
    <location>
        <position position="261"/>
    </location>
    <ligand>
        <name>NAD(+)</name>
        <dbReference type="ChEBI" id="CHEBI:57540"/>
    </ligand>
</feature>
<evidence type="ECO:0000256" key="3">
    <source>
        <dbReference type="PIRSR" id="PIRSR000105-1"/>
    </source>
</evidence>
<evidence type="ECO:0000259" key="6">
    <source>
        <dbReference type="Pfam" id="PF02737"/>
    </source>
</evidence>
<dbReference type="InterPro" id="IPR013328">
    <property type="entry name" value="6PGD_dom2"/>
</dbReference>
<dbReference type="InterPro" id="IPR008927">
    <property type="entry name" value="6-PGluconate_DH-like_C_sf"/>
</dbReference>
<dbReference type="PROSITE" id="PS00067">
    <property type="entry name" value="3HCDH"/>
    <property type="match status" value="1"/>
</dbReference>
<proteinExistence type="inferred from homology"/>
<evidence type="ECO:0000256" key="1">
    <source>
        <dbReference type="ARBA" id="ARBA00009463"/>
    </source>
</evidence>
<dbReference type="PANTHER" id="PTHR48075:SF5">
    <property type="entry name" value="3-HYDROXYBUTYRYL-COA DEHYDROGENASE"/>
    <property type="match status" value="1"/>
</dbReference>
<dbReference type="RefSeq" id="WP_146366054.1">
    <property type="nucleotide sequence ID" value="NZ_CP042262.1"/>
</dbReference>
<gene>
    <name evidence="7" type="ORF">FPZ52_13205</name>
</gene>
<keyword evidence="8" id="KW-1185">Reference proteome</keyword>
<dbReference type="GO" id="GO:0016616">
    <property type="term" value="F:oxidoreductase activity, acting on the CH-OH group of donors, NAD or NADP as acceptor"/>
    <property type="evidence" value="ECO:0007669"/>
    <property type="project" value="InterPro"/>
</dbReference>
<feature type="binding site" evidence="4">
    <location>
        <position position="81"/>
    </location>
    <ligand>
        <name>NAD(+)</name>
        <dbReference type="ChEBI" id="CHEBI:57540"/>
    </ligand>
</feature>
<evidence type="ECO:0000313" key="7">
    <source>
        <dbReference type="EMBL" id="QDY70638.1"/>
    </source>
</evidence>
<dbReference type="PANTHER" id="PTHR48075">
    <property type="entry name" value="3-HYDROXYACYL-COA DEHYDROGENASE FAMILY PROTEIN"/>
    <property type="match status" value="1"/>
</dbReference>
<feature type="binding site" evidence="4">
    <location>
        <position position="31"/>
    </location>
    <ligand>
        <name>NAD(+)</name>
        <dbReference type="ChEBI" id="CHEBI:57540"/>
    </ligand>
</feature>
<sequence length="311" mass="34493">MERIVVIGAGTMGLRICRHFIRASHPVALVDPSAEALEKAQEFFSGTHHGPSLHSSLQDLPQHWRDAGIIIEAVPENLDLKRRIIADLELYFDESTTIASNTSGLRTAELTAGMIYPDRFVITHFFNPADLIPAVEVVPSDATSTETVERITRILETSGKKVARLAADIPGFIANRLQHAMLRECFHLIDSGVADAETIDIVTQYSLGVRLALIGPLLQRDLNGLDIHLNIARYLYPDLDAHQEPATCLVKKVDNGDLGRKTGRGFYEWDDAQREKIERIEHLLPTLVNMASLSQDGENETNEENSPCQNG</sequence>
<dbReference type="AlphaFoldDB" id="A0A5B8J185"/>
<dbReference type="Pfam" id="PF00725">
    <property type="entry name" value="3HCDH"/>
    <property type="match status" value="1"/>
</dbReference>
<feature type="binding site" evidence="4">
    <location>
        <position position="127"/>
    </location>
    <ligand>
        <name>NAD(+)</name>
        <dbReference type="ChEBI" id="CHEBI:57540"/>
    </ligand>
</feature>
<feature type="site" description="Important for catalytic activity" evidence="3">
    <location>
        <position position="124"/>
    </location>
</feature>
<name>A0A5B8J185_9RHOB</name>
<dbReference type="Gene3D" id="1.10.1040.10">
    <property type="entry name" value="N-(1-d-carboxylethyl)-l-norvaline Dehydrogenase, domain 2"/>
    <property type="match status" value="1"/>
</dbReference>
<dbReference type="OrthoDB" id="9803287at2"/>
<keyword evidence="4" id="KW-0520">NAD</keyword>
<dbReference type="GO" id="GO:0006631">
    <property type="term" value="P:fatty acid metabolic process"/>
    <property type="evidence" value="ECO:0007669"/>
    <property type="project" value="InterPro"/>
</dbReference>
<dbReference type="PIRSF" id="PIRSF000105">
    <property type="entry name" value="HCDH"/>
    <property type="match status" value="1"/>
</dbReference>
<dbReference type="InterPro" id="IPR006180">
    <property type="entry name" value="3-OHacyl-CoA_DH_CS"/>
</dbReference>
<dbReference type="KEGG" id="lit:FPZ52_13205"/>
<comment type="similarity">
    <text evidence="1">Belongs to the 3-hydroxyacyl-CoA dehydrogenase family.</text>
</comment>
<dbReference type="SUPFAM" id="SSF51735">
    <property type="entry name" value="NAD(P)-binding Rossmann-fold domains"/>
    <property type="match status" value="1"/>
</dbReference>
<dbReference type="Gene3D" id="3.40.50.720">
    <property type="entry name" value="NAD(P)-binding Rossmann-like Domain"/>
    <property type="match status" value="1"/>
</dbReference>
<dbReference type="Proteomes" id="UP000318483">
    <property type="component" value="Plasmid unnamed1"/>
</dbReference>
<evidence type="ECO:0000259" key="5">
    <source>
        <dbReference type="Pfam" id="PF00725"/>
    </source>
</evidence>
<geneLocation type="plasmid" evidence="7 8">
    <name>unnamed1</name>
</geneLocation>
<keyword evidence="2" id="KW-0560">Oxidoreductase</keyword>
<dbReference type="SUPFAM" id="SSF48179">
    <property type="entry name" value="6-phosphogluconate dehydrogenase C-terminal domain-like"/>
    <property type="match status" value="1"/>
</dbReference>
<dbReference type="GO" id="GO:0070403">
    <property type="term" value="F:NAD+ binding"/>
    <property type="evidence" value="ECO:0007669"/>
    <property type="project" value="InterPro"/>
</dbReference>
<dbReference type="EMBL" id="CP042262">
    <property type="protein sequence ID" value="QDY70638.1"/>
    <property type="molecule type" value="Genomic_DNA"/>
</dbReference>
<dbReference type="InterPro" id="IPR036291">
    <property type="entry name" value="NAD(P)-bd_dom_sf"/>
</dbReference>
<feature type="domain" description="3-hydroxyacyl-CoA dehydrogenase C-terminal" evidence="5">
    <location>
        <begin position="171"/>
        <end position="269"/>
    </location>
</feature>
<evidence type="ECO:0000256" key="4">
    <source>
        <dbReference type="PIRSR" id="PIRSR000105-2"/>
    </source>
</evidence>